<organism evidence="1 2">
    <name type="scientific">Lymphocystis disease virus 3</name>
    <dbReference type="NCBI Taxonomy" id="2560566"/>
    <lineage>
        <taxon>Viruses</taxon>
        <taxon>Varidnaviria</taxon>
        <taxon>Bamfordvirae</taxon>
        <taxon>Nucleocytoviricota</taxon>
        <taxon>Megaviricetes</taxon>
        <taxon>Pimascovirales</taxon>
        <taxon>Pimascovirales incertae sedis</taxon>
        <taxon>Iridoviridae</taxon>
        <taxon>Alphairidovirinae</taxon>
        <taxon>Lymphocystivirus</taxon>
        <taxon>Lymphocystivirus sparus1</taxon>
    </lineage>
</organism>
<dbReference type="Proteomes" id="UP000149121">
    <property type="component" value="Segment"/>
</dbReference>
<evidence type="ECO:0000313" key="1">
    <source>
        <dbReference type="EMBL" id="AOC55138.1"/>
    </source>
</evidence>
<dbReference type="KEGG" id="vg:30902630"/>
<keyword evidence="2" id="KW-1185">Reference proteome</keyword>
<proteinExistence type="predicted"/>
<dbReference type="OrthoDB" id="17655at10239"/>
<protein>
    <submittedName>
        <fullName evidence="1">Uncharacterized protein</fullName>
    </submittedName>
</protein>
<dbReference type="EMBL" id="KX643370">
    <property type="protein sequence ID" value="AOC55138.1"/>
    <property type="molecule type" value="Genomic_DNA"/>
</dbReference>
<evidence type="ECO:0000313" key="2">
    <source>
        <dbReference type="Proteomes" id="UP000149121"/>
    </source>
</evidence>
<dbReference type="Pfam" id="PF19071">
    <property type="entry name" value="DUF5767"/>
    <property type="match status" value="1"/>
</dbReference>
<name>A0A1B2RVW7_9VIRU</name>
<reference evidence="1 2" key="1">
    <citation type="journal article" date="2016" name="J. Virol.">
        <title>Concurrence of Iridovirus, Polyomavirus, and a Unique Member of a New Group of Fish Papillomaviruses in Lymphocystis Disease-Affected Gilthead Sea Bream.</title>
        <authorList>
            <person name="Lopez-Bueno A."/>
            <person name="Mavian C."/>
            <person name="Labella A.M."/>
            <person name="Castro D."/>
            <person name="Borrego J.J."/>
            <person name="Alcami A."/>
            <person name="Alejo A."/>
        </authorList>
    </citation>
    <scope>NUCLEOTIDE SEQUENCE [LARGE SCALE GENOMIC DNA]</scope>
    <source>
        <strain evidence="1">SA9</strain>
    </source>
</reference>
<accession>A0A1B2RVW7</accession>
<sequence>MLKIIKTSLADKKDFANAEFEPVNDLFLNMIADKKPFVFERPKFVLPEEESEITADELKERIEETTLNYSVTNWKKYLIIFMCVTELMLSRFNVKAAGFAQYQIKNISGYDDLLKEMAEKYALPETKLPVEIRLLLTVAMNVVLFTLGSFVPEKEVILDLLQNL</sequence>
<dbReference type="InterPro" id="IPR043910">
    <property type="entry name" value="DUF5767"/>
</dbReference>
<gene>
    <name evidence="1" type="ORF">LCDVSa054R</name>
</gene>